<dbReference type="Proteomes" id="UP000602442">
    <property type="component" value="Unassembled WGS sequence"/>
</dbReference>
<dbReference type="InterPro" id="IPR011250">
    <property type="entry name" value="OMP/PagP_B-barrel"/>
</dbReference>
<proteinExistence type="inferred from homology"/>
<dbReference type="Gene3D" id="2.40.160.20">
    <property type="match status" value="1"/>
</dbReference>
<evidence type="ECO:0000313" key="3">
    <source>
        <dbReference type="Proteomes" id="UP000602442"/>
    </source>
</evidence>
<comment type="caution">
    <text evidence="2">The sequence shown here is derived from an EMBL/GenBank/DDBJ whole genome shotgun (WGS) entry which is preliminary data.</text>
</comment>
<evidence type="ECO:0000256" key="1">
    <source>
        <dbReference type="ARBA" id="ARBA00009330"/>
    </source>
</evidence>
<accession>A0ABS0N3U0</accession>
<organism evidence="2 3">
    <name type="scientific">Aurantiacibacter sediminis</name>
    <dbReference type="NCBI Taxonomy" id="2793064"/>
    <lineage>
        <taxon>Bacteria</taxon>
        <taxon>Pseudomonadati</taxon>
        <taxon>Pseudomonadota</taxon>
        <taxon>Alphaproteobacteria</taxon>
        <taxon>Sphingomonadales</taxon>
        <taxon>Erythrobacteraceae</taxon>
        <taxon>Aurantiacibacter</taxon>
    </lineage>
</organism>
<keyword evidence="3" id="KW-1185">Reference proteome</keyword>
<reference evidence="2 3" key="1">
    <citation type="submission" date="2020-11" db="EMBL/GenBank/DDBJ databases">
        <title>Erythrobacter sediminis sp. nov., a marine bacterium from a tidal flat of Garorim Bay.</title>
        <authorList>
            <person name="Kim D."/>
            <person name="Yoo Y."/>
            <person name="Kim J.-J."/>
        </authorList>
    </citation>
    <scope>NUCLEOTIDE SEQUENCE [LARGE SCALE GENOMIC DNA]</scope>
    <source>
        <strain evidence="2 3">JGD-13</strain>
    </source>
</reference>
<dbReference type="SUPFAM" id="SSF56925">
    <property type="entry name" value="OMPA-like"/>
    <property type="match status" value="1"/>
</dbReference>
<comment type="similarity">
    <text evidence="1">Belongs to the OmpW/AlkL family.</text>
</comment>
<evidence type="ECO:0000313" key="2">
    <source>
        <dbReference type="EMBL" id="MBH5322627.1"/>
    </source>
</evidence>
<dbReference type="InterPro" id="IPR005618">
    <property type="entry name" value="OMPW"/>
</dbReference>
<dbReference type="PANTHER" id="PTHR36920:SF1">
    <property type="entry name" value="OUTER MEMBRANE PROTEIN W"/>
    <property type="match status" value="1"/>
</dbReference>
<dbReference type="Pfam" id="PF03922">
    <property type="entry name" value="OmpW"/>
    <property type="match status" value="1"/>
</dbReference>
<protein>
    <submittedName>
        <fullName evidence="2">OmpW family protein</fullName>
    </submittedName>
</protein>
<dbReference type="EMBL" id="JAEANY010000002">
    <property type="protein sequence ID" value="MBH5322627.1"/>
    <property type="molecule type" value="Genomic_DNA"/>
</dbReference>
<sequence>MAVSAPALAQSADRAGDIQIKAFATAVLPDGAIDEVEFDDFGLPANSQSDANDNITPTLAIEYFVTNNISIETIAGVTQHDVDGVGGLAGLELVSDAQIIPATVTAKYHFDLAEGFTPYIGAGPSYFIIFNDDAGAGVTPLGITDVDLSNELGVALQAGAVFDIGDSGIGLSVDAKRYFIGTTATFSANGTDLFATDHDLDPWVISAGLSFRF</sequence>
<gene>
    <name evidence="2" type="ORF">I5L03_08520</name>
</gene>
<name>A0ABS0N3U0_9SPHN</name>
<dbReference type="PANTHER" id="PTHR36920">
    <property type="match status" value="1"/>
</dbReference>